<dbReference type="EMBL" id="CP019475">
    <property type="protein sequence ID" value="UQC80319.1"/>
    <property type="molecule type" value="Genomic_DNA"/>
</dbReference>
<accession>A0A9Q8WEE4</accession>
<dbReference type="KEGG" id="clup:CLUP02_05802"/>
<evidence type="ECO:0000256" key="1">
    <source>
        <dbReference type="SAM" id="MobiDB-lite"/>
    </source>
</evidence>
<dbReference type="AlphaFoldDB" id="A0A9Q8WEE4"/>
<proteinExistence type="predicted"/>
<evidence type="ECO:0000313" key="2">
    <source>
        <dbReference type="EMBL" id="UQC80319.1"/>
    </source>
</evidence>
<dbReference type="RefSeq" id="XP_049141950.1">
    <property type="nucleotide sequence ID" value="XM_049284807.1"/>
</dbReference>
<dbReference type="Proteomes" id="UP000830671">
    <property type="component" value="Chromosome 3"/>
</dbReference>
<organism evidence="2 3">
    <name type="scientific">Colletotrichum lupini</name>
    <dbReference type="NCBI Taxonomy" id="145971"/>
    <lineage>
        <taxon>Eukaryota</taxon>
        <taxon>Fungi</taxon>
        <taxon>Dikarya</taxon>
        <taxon>Ascomycota</taxon>
        <taxon>Pezizomycotina</taxon>
        <taxon>Sordariomycetes</taxon>
        <taxon>Hypocreomycetidae</taxon>
        <taxon>Glomerellales</taxon>
        <taxon>Glomerellaceae</taxon>
        <taxon>Colletotrichum</taxon>
        <taxon>Colletotrichum acutatum species complex</taxon>
    </lineage>
</organism>
<gene>
    <name evidence="2" type="ORF">CLUP02_05802</name>
</gene>
<evidence type="ECO:0000313" key="3">
    <source>
        <dbReference type="Proteomes" id="UP000830671"/>
    </source>
</evidence>
<feature type="region of interest" description="Disordered" evidence="1">
    <location>
        <begin position="308"/>
        <end position="328"/>
    </location>
</feature>
<sequence length="449" mass="49535">MAQALAMAQAPWTLRQARHVFSTTSIPCPPSSSPDQLSARQARVGSIATEVCGGGGGLIPFPFVSLDRSSTAKGMQRRHSQQWGPTHFHVLPRTSYNKLFGVFGVASFCPAGSRSIGNATVERITKPDLASFGSFLFGASTRSPTKEWRWLLREAPATHYCSRHTLLYWIPWSNLPASFPGSNMEIIDANHNRTCDAASGLAVGFESGVAGNHGNPFKQRHIYSEEKIGTWKPMNSNRNTHIGKRISLFRLYGRTPRMLLRPAPLLRCLQSGTVSRTTQRLTCSVSPQTLHLIFASDPAAPPRTRHMLAGAPSSASLKSEKDRCHSSTLPSKEHEHSVLFASASATTGQAYLNQVIVPSKLPGSATQLFITPSIFMCLDAPGYFKLHLRSTHCARMAHDDEYLIDGLWFQMDANSRLNRLPFQHLISLATILSKFEPNPLRTRLFTLQS</sequence>
<protein>
    <submittedName>
        <fullName evidence="2">Uncharacterized protein</fullName>
    </submittedName>
</protein>
<dbReference type="GeneID" id="73339817"/>
<feature type="compositionally biased region" description="Basic and acidic residues" evidence="1">
    <location>
        <begin position="318"/>
        <end position="328"/>
    </location>
</feature>
<reference evidence="2" key="1">
    <citation type="journal article" date="2021" name="Mol. Plant Microbe Interact.">
        <title>Complete Genome Sequence of the Plant-Pathogenic Fungus Colletotrichum lupini.</title>
        <authorList>
            <person name="Baroncelli R."/>
            <person name="Pensec F."/>
            <person name="Da Lio D."/>
            <person name="Boufleur T."/>
            <person name="Vicente I."/>
            <person name="Sarrocco S."/>
            <person name="Picot A."/>
            <person name="Baraldi E."/>
            <person name="Sukno S."/>
            <person name="Thon M."/>
            <person name="Le Floch G."/>
        </authorList>
    </citation>
    <scope>NUCLEOTIDE SEQUENCE</scope>
    <source>
        <strain evidence="2">IMI 504893</strain>
    </source>
</reference>
<keyword evidence="3" id="KW-1185">Reference proteome</keyword>
<name>A0A9Q8WEE4_9PEZI</name>